<proteinExistence type="predicted"/>
<evidence type="ECO:0000259" key="1">
    <source>
        <dbReference type="Pfam" id="PF03819"/>
    </source>
</evidence>
<dbReference type="OrthoDB" id="706686at2"/>
<dbReference type="SUPFAM" id="SSF101386">
    <property type="entry name" value="all-alpha NTP pyrophosphatases"/>
    <property type="match status" value="1"/>
</dbReference>
<dbReference type="EMBL" id="SWBM01000004">
    <property type="protein sequence ID" value="TKC15700.1"/>
    <property type="molecule type" value="Genomic_DNA"/>
</dbReference>
<name>A0A4V5P3Z9_9BACI</name>
<dbReference type="AlphaFoldDB" id="A0A4V5P3Z9"/>
<reference evidence="2 3" key="1">
    <citation type="journal article" date="2011" name="J. Microbiol.">
        <title>Bacillus kyonggiensis sp. nov., isolated from soil of a lettuce field.</title>
        <authorList>
            <person name="Dong K."/>
            <person name="Lee S."/>
        </authorList>
    </citation>
    <scope>NUCLEOTIDE SEQUENCE [LARGE SCALE GENOMIC DNA]</scope>
    <source>
        <strain evidence="2 3">NB22</strain>
    </source>
</reference>
<evidence type="ECO:0000313" key="2">
    <source>
        <dbReference type="EMBL" id="TKC15700.1"/>
    </source>
</evidence>
<sequence length="100" mass="11082">MRDLIIKIEGWAVKRNLHMADPSKQTLKLGEEFGELCEGLAKGKPEQVKDSIGDMVVVLTILSMQLGTSLEECAEGAYDEIKNRKGKTINGMFVKEADLE</sequence>
<organism evidence="2 3">
    <name type="scientific">Robertmurraya kyonggiensis</name>
    <dbReference type="NCBI Taxonomy" id="1037680"/>
    <lineage>
        <taxon>Bacteria</taxon>
        <taxon>Bacillati</taxon>
        <taxon>Bacillota</taxon>
        <taxon>Bacilli</taxon>
        <taxon>Bacillales</taxon>
        <taxon>Bacillaceae</taxon>
        <taxon>Robertmurraya</taxon>
    </lineage>
</organism>
<comment type="caution">
    <text evidence="2">The sequence shown here is derived from an EMBL/GenBank/DDBJ whole genome shotgun (WGS) entry which is preliminary data.</text>
</comment>
<dbReference type="Proteomes" id="UP000307756">
    <property type="component" value="Unassembled WGS sequence"/>
</dbReference>
<dbReference type="InterPro" id="IPR004518">
    <property type="entry name" value="MazG-like_dom"/>
</dbReference>
<gene>
    <name evidence="2" type="ORF">FA727_16370</name>
</gene>
<feature type="domain" description="NTP pyrophosphohydrolase MazG-like" evidence="1">
    <location>
        <begin position="27"/>
        <end position="85"/>
    </location>
</feature>
<protein>
    <recommendedName>
        <fullName evidence="1">NTP pyrophosphohydrolase MazG-like domain-containing protein</fullName>
    </recommendedName>
</protein>
<keyword evidence="3" id="KW-1185">Reference proteome</keyword>
<dbReference type="Gene3D" id="1.10.287.1080">
    <property type="entry name" value="MazG-like"/>
    <property type="match status" value="1"/>
</dbReference>
<evidence type="ECO:0000313" key="3">
    <source>
        <dbReference type="Proteomes" id="UP000307756"/>
    </source>
</evidence>
<dbReference type="Pfam" id="PF03819">
    <property type="entry name" value="MazG"/>
    <property type="match status" value="1"/>
</dbReference>
<dbReference type="CDD" id="cd11540">
    <property type="entry name" value="NTP-PPase_u3"/>
    <property type="match status" value="1"/>
</dbReference>
<accession>A0A4V5P3Z9</accession>
<dbReference type="RefSeq" id="WP_136832652.1">
    <property type="nucleotide sequence ID" value="NZ_SWBM01000004.1"/>
</dbReference>